<evidence type="ECO:0000256" key="1">
    <source>
        <dbReference type="ARBA" id="ARBA00022821"/>
    </source>
</evidence>
<dbReference type="InterPro" id="IPR050905">
    <property type="entry name" value="Plant_NBS-LRR"/>
</dbReference>
<reference evidence="2 3" key="1">
    <citation type="journal article" date="2019" name="Genome Biol. Evol.">
        <title>Insights into the evolution of the New World diploid cottons (Gossypium, subgenus Houzingenia) based on genome sequencing.</title>
        <authorList>
            <person name="Grover C.E."/>
            <person name="Arick M.A. 2nd"/>
            <person name="Thrash A."/>
            <person name="Conover J.L."/>
            <person name="Sanders W.S."/>
            <person name="Peterson D.G."/>
            <person name="Frelichowski J.E."/>
            <person name="Scheffler J.A."/>
            <person name="Scheffler B.E."/>
            <person name="Wendel J.F."/>
        </authorList>
    </citation>
    <scope>NUCLEOTIDE SEQUENCE [LARGE SCALE GENOMIC DNA]</scope>
    <source>
        <strain evidence="2">5</strain>
        <tissue evidence="2">Leaf</tissue>
    </source>
</reference>
<dbReference type="InterPro" id="IPR001611">
    <property type="entry name" value="Leu-rich_rpt"/>
</dbReference>
<evidence type="ECO:0000313" key="2">
    <source>
        <dbReference type="EMBL" id="MBA0742809.1"/>
    </source>
</evidence>
<dbReference type="Gene3D" id="3.80.10.10">
    <property type="entry name" value="Ribonuclease Inhibitor"/>
    <property type="match status" value="1"/>
</dbReference>
<dbReference type="PANTHER" id="PTHR33463:SF192">
    <property type="entry name" value="DISEASE RESISTANCE PROTEIN RPS2-LIKE"/>
    <property type="match status" value="1"/>
</dbReference>
<gene>
    <name evidence="2" type="ORF">Gogos_015827</name>
</gene>
<protein>
    <submittedName>
        <fullName evidence="2">Uncharacterized protein</fullName>
    </submittedName>
</protein>
<proteinExistence type="predicted"/>
<dbReference type="AlphaFoldDB" id="A0A7J9C2Y7"/>
<keyword evidence="3" id="KW-1185">Reference proteome</keyword>
<dbReference type="Proteomes" id="UP000593579">
    <property type="component" value="Unassembled WGS sequence"/>
</dbReference>
<evidence type="ECO:0000313" key="3">
    <source>
        <dbReference type="Proteomes" id="UP000593579"/>
    </source>
</evidence>
<organism evidence="2 3">
    <name type="scientific">Gossypium gossypioides</name>
    <name type="common">Mexican cotton</name>
    <name type="synonym">Selera gossypioides</name>
    <dbReference type="NCBI Taxonomy" id="34282"/>
    <lineage>
        <taxon>Eukaryota</taxon>
        <taxon>Viridiplantae</taxon>
        <taxon>Streptophyta</taxon>
        <taxon>Embryophyta</taxon>
        <taxon>Tracheophyta</taxon>
        <taxon>Spermatophyta</taxon>
        <taxon>Magnoliopsida</taxon>
        <taxon>eudicotyledons</taxon>
        <taxon>Gunneridae</taxon>
        <taxon>Pentapetalae</taxon>
        <taxon>rosids</taxon>
        <taxon>malvids</taxon>
        <taxon>Malvales</taxon>
        <taxon>Malvaceae</taxon>
        <taxon>Malvoideae</taxon>
        <taxon>Gossypium</taxon>
    </lineage>
</organism>
<dbReference type="SUPFAM" id="SSF52058">
    <property type="entry name" value="L domain-like"/>
    <property type="match status" value="1"/>
</dbReference>
<dbReference type="Pfam" id="PF13855">
    <property type="entry name" value="LRR_8"/>
    <property type="match status" value="1"/>
</dbReference>
<feature type="non-terminal residue" evidence="2">
    <location>
        <position position="330"/>
    </location>
</feature>
<dbReference type="OrthoDB" id="1001331at2759"/>
<accession>A0A7J9C2Y7</accession>
<dbReference type="EMBL" id="JABEZY010000007">
    <property type="protein sequence ID" value="MBA0742809.1"/>
    <property type="molecule type" value="Genomic_DNA"/>
</dbReference>
<keyword evidence="1" id="KW-0611">Plant defense</keyword>
<sequence length="330" mass="37689">MHDLICDVAMSIAANHVFVLRHEDVLNDWPDDETMKECDKIALFNPHINKLPDQLKCPKLTFFHMDSRDPLMKIPANFFKEMKSLKVLTLSDMNLPSLPSSISLLPNLRTLCLNDCALGDIALIGELKNLEILSFESSDIEMLPEEIGQLTKLKRLDLTDCSNLKRIPPGVFCKLSRLEELYLGDNFVEWGAEGHSSQESNSSLAELNALSCLTTLEVQIPNAKIIPKGFSFEKLRRYIIFISESSDWDWNWDWVIEYSRTLKLSLQTSIRFLNSGVKVLLKKAENLYIDEVKGVEILLHESEVGDYFQQLKNLHIQNGAMIQYILKDNG</sequence>
<dbReference type="InterPro" id="IPR032675">
    <property type="entry name" value="LRR_dom_sf"/>
</dbReference>
<name>A0A7J9C2Y7_GOSGO</name>
<comment type="caution">
    <text evidence="2">The sequence shown here is derived from an EMBL/GenBank/DDBJ whole genome shotgun (WGS) entry which is preliminary data.</text>
</comment>
<dbReference type="PANTHER" id="PTHR33463">
    <property type="entry name" value="NB-ARC DOMAIN-CONTAINING PROTEIN-RELATED"/>
    <property type="match status" value="1"/>
</dbReference>